<organism evidence="1 2">
    <name type="scientific">Escherichia coli</name>
    <dbReference type="NCBI Taxonomy" id="562"/>
    <lineage>
        <taxon>Bacteria</taxon>
        <taxon>Pseudomonadati</taxon>
        <taxon>Pseudomonadota</taxon>
        <taxon>Gammaproteobacteria</taxon>
        <taxon>Enterobacterales</taxon>
        <taxon>Enterobacteriaceae</taxon>
        <taxon>Escherichia</taxon>
    </lineage>
</organism>
<evidence type="ECO:0000313" key="2">
    <source>
        <dbReference type="Proteomes" id="UP000254052"/>
    </source>
</evidence>
<name>A0A377CUZ0_ECOLX</name>
<dbReference type="AlphaFoldDB" id="A0A377CUZ0"/>
<dbReference type="Proteomes" id="UP000254052">
    <property type="component" value="Unassembled WGS sequence"/>
</dbReference>
<protein>
    <submittedName>
        <fullName evidence="1">Uncharacterized protein</fullName>
    </submittedName>
</protein>
<reference evidence="1 2" key="1">
    <citation type="submission" date="2018-06" db="EMBL/GenBank/DDBJ databases">
        <authorList>
            <consortium name="Pathogen Informatics"/>
            <person name="Doyle S."/>
        </authorList>
    </citation>
    <scope>NUCLEOTIDE SEQUENCE [LARGE SCALE GENOMIC DNA]</scope>
    <source>
        <strain evidence="1 2">NCTC9962</strain>
    </source>
</reference>
<proteinExistence type="predicted"/>
<sequence>MKFVAQVMFGYTAFPSWLFHRLFNLTSQVQHDNELYFC</sequence>
<dbReference type="EMBL" id="UGED01000011">
    <property type="protein sequence ID" value="STM07836.1"/>
    <property type="molecule type" value="Genomic_DNA"/>
</dbReference>
<evidence type="ECO:0000313" key="1">
    <source>
        <dbReference type="EMBL" id="STM07836.1"/>
    </source>
</evidence>
<accession>A0A377CUZ0</accession>
<gene>
    <name evidence="1" type="ORF">NCTC9962_05458</name>
</gene>